<sequence length="42" mass="4696">MSRATTDFDPSELPPPICRYCGYEIREQDQTCTALEDGVCSP</sequence>
<organism evidence="1 2">
    <name type="scientific">Halovenus rubra</name>
    <dbReference type="NCBI Taxonomy" id="869890"/>
    <lineage>
        <taxon>Archaea</taxon>
        <taxon>Methanobacteriati</taxon>
        <taxon>Methanobacteriota</taxon>
        <taxon>Stenosarchaea group</taxon>
        <taxon>Halobacteria</taxon>
        <taxon>Halobacteriales</taxon>
        <taxon>Haloarculaceae</taxon>
        <taxon>Halovenus</taxon>
    </lineage>
</organism>
<reference evidence="1 2" key="1">
    <citation type="journal article" date="2014" name="Int. J. Syst. Evol. Microbiol.">
        <title>Complete genome sequence of Corynebacterium casei LMG S-19264T (=DSM 44701T), isolated from a smear-ripened cheese.</title>
        <authorList>
            <consortium name="US DOE Joint Genome Institute (JGI-PGF)"/>
            <person name="Walter F."/>
            <person name="Albersmeier A."/>
            <person name="Kalinowski J."/>
            <person name="Ruckert C."/>
        </authorList>
    </citation>
    <scope>NUCLEOTIDE SEQUENCE [LARGE SCALE GENOMIC DNA]</scope>
    <source>
        <strain evidence="1 2">CGMCC 4.7215</strain>
    </source>
</reference>
<proteinExistence type="predicted"/>
<name>A0ABD5X3A2_9EURY</name>
<dbReference type="EMBL" id="JBHSZQ010000007">
    <property type="protein sequence ID" value="MFC7125570.1"/>
    <property type="molecule type" value="Genomic_DNA"/>
</dbReference>
<gene>
    <name evidence="1" type="ORF">ACFQJ7_05890</name>
</gene>
<dbReference type="Proteomes" id="UP001596414">
    <property type="component" value="Unassembled WGS sequence"/>
</dbReference>
<comment type="caution">
    <text evidence="1">The sequence shown here is derived from an EMBL/GenBank/DDBJ whole genome shotgun (WGS) entry which is preliminary data.</text>
</comment>
<accession>A0ABD5X3A2</accession>
<dbReference type="AlphaFoldDB" id="A0ABD5X3A2"/>
<dbReference type="RefSeq" id="WP_267638566.1">
    <property type="nucleotide sequence ID" value="NZ_JAODIY010000016.1"/>
</dbReference>
<evidence type="ECO:0000313" key="2">
    <source>
        <dbReference type="Proteomes" id="UP001596414"/>
    </source>
</evidence>
<protein>
    <submittedName>
        <fullName evidence="1">Uncharacterized protein</fullName>
    </submittedName>
</protein>
<evidence type="ECO:0000313" key="1">
    <source>
        <dbReference type="EMBL" id="MFC7125570.1"/>
    </source>
</evidence>